<dbReference type="Gene3D" id="2.40.30.170">
    <property type="match status" value="1"/>
</dbReference>
<dbReference type="InterPro" id="IPR058624">
    <property type="entry name" value="MdtA-like_HH"/>
</dbReference>
<keyword evidence="4" id="KW-0732">Signal</keyword>
<feature type="domain" description="Multidrug resistance protein MdtA-like beta-barrel" evidence="7">
    <location>
        <begin position="221"/>
        <end position="303"/>
    </location>
</feature>
<dbReference type="Pfam" id="PF25876">
    <property type="entry name" value="HH_MFP_RND"/>
    <property type="match status" value="1"/>
</dbReference>
<organism evidence="9 10">
    <name type="scientific">Pseudomonas putida</name>
    <name type="common">Arthrobacter siderocapsulatus</name>
    <dbReference type="NCBI Taxonomy" id="303"/>
    <lineage>
        <taxon>Bacteria</taxon>
        <taxon>Pseudomonadati</taxon>
        <taxon>Pseudomonadota</taxon>
        <taxon>Gammaproteobacteria</taxon>
        <taxon>Pseudomonadales</taxon>
        <taxon>Pseudomonadaceae</taxon>
        <taxon>Pseudomonas</taxon>
    </lineage>
</organism>
<evidence type="ECO:0000259" key="6">
    <source>
        <dbReference type="Pfam" id="PF25917"/>
    </source>
</evidence>
<gene>
    <name evidence="9" type="ORF">H0H12_15125</name>
</gene>
<comment type="subcellular location">
    <subcellularLocation>
        <location evidence="1">Cell inner membrane</location>
        <topology evidence="1">Lipid-anchor</topology>
    </subcellularLocation>
</comment>
<dbReference type="GO" id="GO:0005886">
    <property type="term" value="C:plasma membrane"/>
    <property type="evidence" value="ECO:0007669"/>
    <property type="project" value="UniProtKB-SubCell"/>
</dbReference>
<feature type="signal peptide" evidence="4">
    <location>
        <begin position="1"/>
        <end position="20"/>
    </location>
</feature>
<dbReference type="FunFam" id="2.40.420.20:FF:000001">
    <property type="entry name" value="Efflux RND transporter periplasmic adaptor subunit"/>
    <property type="match status" value="1"/>
</dbReference>
<evidence type="ECO:0000259" key="7">
    <source>
        <dbReference type="Pfam" id="PF25944"/>
    </source>
</evidence>
<evidence type="ECO:0000313" key="9">
    <source>
        <dbReference type="EMBL" id="QLJ11811.1"/>
    </source>
</evidence>
<dbReference type="SUPFAM" id="SSF111369">
    <property type="entry name" value="HlyD-like secretion proteins"/>
    <property type="match status" value="1"/>
</dbReference>
<dbReference type="PANTHER" id="PTHR30158">
    <property type="entry name" value="ACRA/E-RELATED COMPONENT OF DRUG EFFLUX TRANSPORTER"/>
    <property type="match status" value="1"/>
</dbReference>
<feature type="domain" description="Multidrug resistance protein MdtA-like alpha-helical hairpin" evidence="5">
    <location>
        <begin position="115"/>
        <end position="182"/>
    </location>
</feature>
<dbReference type="GO" id="GO:0022857">
    <property type="term" value="F:transmembrane transporter activity"/>
    <property type="evidence" value="ECO:0007669"/>
    <property type="project" value="InterPro"/>
</dbReference>
<reference evidence="9 10" key="1">
    <citation type="journal article" date="2009" name="Mikrobiologiia">
        <title>[Phenanthren biodegradation and interaction of Pseudomonas putida BS3701 and Burkholderia sp.BS3702 in plant rhizosphere].</title>
        <authorList>
            <person name="Ovchinnikova A.A."/>
            <person name="Vetrova A.A."/>
            <person name="Filonov A.E."/>
            <person name="Boronin A.M."/>
        </authorList>
    </citation>
    <scope>NUCLEOTIDE SEQUENCE [LARGE SCALE GENOMIC DNA]</scope>
    <source>
        <strain evidence="9 10">BS3701</strain>
    </source>
</reference>
<proteinExistence type="inferred from homology"/>
<sequence length="393" mass="42374">MNLPFKKVPLALAFVLTAAAGTGYQLLSKGNDTLAQASEQAPDAVHAEVDIATPIAEQLNEYQTYSGKLEAVETVDVRPLVPGAITAVHFKDGAQVNRGDLLFTIDTRLYQAAVDQALAEVAGASARYAYAHADAERAKRLLGQNAIAQRDADAALRLQQTSAAEVEAAKARLQTARVNLDYCSVKAPVSGKVSRAELTVGNVVANGASAPVLTRIVSISPIYASFEVDEQTYLRFLSQPHDQAIKVEMGLANEPGFSRRGVVDSVDNQLNSSSGTIRVRARFDNPRSQLVPGMYAHVKVSAGQRRQALLINEDAVGTDQDRKFVMVVDQQDQVHYREVRLGGLYDGLRIVESGLSAQDHIIVNGLQRVQADETVKPRQVAMSSTAKAVSAQR</sequence>
<dbReference type="Pfam" id="PF25944">
    <property type="entry name" value="Beta-barrel_RND"/>
    <property type="match status" value="1"/>
</dbReference>
<feature type="domain" description="Multidrug resistance protein MdtA-like barrel-sandwich hybrid" evidence="6">
    <location>
        <begin position="73"/>
        <end position="214"/>
    </location>
</feature>
<dbReference type="GO" id="GO:0046677">
    <property type="term" value="P:response to antibiotic"/>
    <property type="evidence" value="ECO:0007669"/>
    <property type="project" value="TreeGrafter"/>
</dbReference>
<dbReference type="Gene3D" id="2.40.50.100">
    <property type="match status" value="1"/>
</dbReference>
<dbReference type="Gene3D" id="2.40.420.20">
    <property type="match status" value="1"/>
</dbReference>
<dbReference type="InterPro" id="IPR058625">
    <property type="entry name" value="MdtA-like_BSH"/>
</dbReference>
<dbReference type="Pfam" id="PF25967">
    <property type="entry name" value="RND-MFP_C"/>
    <property type="match status" value="1"/>
</dbReference>
<dbReference type="InterPro" id="IPR058627">
    <property type="entry name" value="MdtA-like_C"/>
</dbReference>
<keyword evidence="3" id="KW-0175">Coiled coil</keyword>
<dbReference type="NCBIfam" id="TIGR01730">
    <property type="entry name" value="RND_mfp"/>
    <property type="match status" value="1"/>
</dbReference>
<comment type="similarity">
    <text evidence="2">Belongs to the membrane fusion protein (MFP) (TC 8.A.1) family.</text>
</comment>
<dbReference type="InterPro" id="IPR058626">
    <property type="entry name" value="MdtA-like_b-barrel"/>
</dbReference>
<evidence type="ECO:0000259" key="8">
    <source>
        <dbReference type="Pfam" id="PF25967"/>
    </source>
</evidence>
<feature type="chain" id="PRO_5027738068" evidence="4">
    <location>
        <begin position="21"/>
        <end position="393"/>
    </location>
</feature>
<dbReference type="AlphaFoldDB" id="A0A7D5VT87"/>
<evidence type="ECO:0000256" key="4">
    <source>
        <dbReference type="SAM" id="SignalP"/>
    </source>
</evidence>
<name>A0A7D5VT87_PSEPU</name>
<dbReference type="RefSeq" id="WP_180688076.1">
    <property type="nucleotide sequence ID" value="NZ_CP059052.1"/>
</dbReference>
<evidence type="ECO:0000256" key="1">
    <source>
        <dbReference type="ARBA" id="ARBA00004519"/>
    </source>
</evidence>
<dbReference type="Proteomes" id="UP000510934">
    <property type="component" value="Chromosome"/>
</dbReference>
<evidence type="ECO:0000313" key="10">
    <source>
        <dbReference type="Proteomes" id="UP000510934"/>
    </source>
</evidence>
<evidence type="ECO:0000256" key="3">
    <source>
        <dbReference type="ARBA" id="ARBA00023054"/>
    </source>
</evidence>
<accession>A0A7D5VT87</accession>
<dbReference type="EMBL" id="CP059052">
    <property type="protein sequence ID" value="QLJ11811.1"/>
    <property type="molecule type" value="Genomic_DNA"/>
</dbReference>
<dbReference type="PANTHER" id="PTHR30158:SF10">
    <property type="entry name" value="CATION EFFLUX PUMP"/>
    <property type="match status" value="1"/>
</dbReference>
<feature type="domain" description="Multidrug resistance protein MdtA-like C-terminal permuted SH3" evidence="8">
    <location>
        <begin position="307"/>
        <end position="368"/>
    </location>
</feature>
<dbReference type="Gene3D" id="1.10.287.470">
    <property type="entry name" value="Helix hairpin bin"/>
    <property type="match status" value="1"/>
</dbReference>
<evidence type="ECO:0000259" key="5">
    <source>
        <dbReference type="Pfam" id="PF25876"/>
    </source>
</evidence>
<dbReference type="Pfam" id="PF25917">
    <property type="entry name" value="BSH_RND"/>
    <property type="match status" value="1"/>
</dbReference>
<evidence type="ECO:0000256" key="2">
    <source>
        <dbReference type="ARBA" id="ARBA00009477"/>
    </source>
</evidence>
<dbReference type="InterPro" id="IPR006143">
    <property type="entry name" value="RND_pump_MFP"/>
</dbReference>
<protein>
    <submittedName>
        <fullName evidence="9">Efflux RND transporter periplasmic adaptor subunit</fullName>
    </submittedName>
</protein>